<dbReference type="EMBL" id="CM046391">
    <property type="protein sequence ID" value="KAI8560883.1"/>
    <property type="molecule type" value="Genomic_DNA"/>
</dbReference>
<accession>A0ACC0P5D5</accession>
<protein>
    <submittedName>
        <fullName evidence="1">Uncharacterized protein</fullName>
    </submittedName>
</protein>
<evidence type="ECO:0000313" key="2">
    <source>
        <dbReference type="Proteomes" id="UP001062846"/>
    </source>
</evidence>
<sequence>MEFFPLLEELHIEKCPKLVTIPGHLFCIQNIEIRKKRYSFSSKKIGNGLTSTIVVDSHSTNVSTLILHLLEASSKSLRSLGIADLKELCYLPKQLLNLASLEHLTVSGCPKLMYIGEEETGAEFNSCLTSLQVLSIDKFSQLRCLPKGLLQPTLVRLQITGCSNLTEAGPNELRNLTSLRDLELKRCNSQWERCWEEGQFCLNSLQTLVVGYFSEELDYLPWPEVEMAKAQNLQHYPFMFLESLTLWGWRKLKCLPDQLRHLNSLRKLEIWNFGGLEALPEWLSNFSYLESLILNRCSNLTRLPSLENFQLLKNLQSLDIFECPLLAKRCKEGGEEWHKIAHITIHHRIAHIPTRLIRGNFSNFSFL</sequence>
<comment type="caution">
    <text evidence="1">The sequence shown here is derived from an EMBL/GenBank/DDBJ whole genome shotgun (WGS) entry which is preliminary data.</text>
</comment>
<proteinExistence type="predicted"/>
<organism evidence="1 2">
    <name type="scientific">Rhododendron molle</name>
    <name type="common">Chinese azalea</name>
    <name type="synonym">Azalea mollis</name>
    <dbReference type="NCBI Taxonomy" id="49168"/>
    <lineage>
        <taxon>Eukaryota</taxon>
        <taxon>Viridiplantae</taxon>
        <taxon>Streptophyta</taxon>
        <taxon>Embryophyta</taxon>
        <taxon>Tracheophyta</taxon>
        <taxon>Spermatophyta</taxon>
        <taxon>Magnoliopsida</taxon>
        <taxon>eudicotyledons</taxon>
        <taxon>Gunneridae</taxon>
        <taxon>Pentapetalae</taxon>
        <taxon>asterids</taxon>
        <taxon>Ericales</taxon>
        <taxon>Ericaceae</taxon>
        <taxon>Ericoideae</taxon>
        <taxon>Rhodoreae</taxon>
        <taxon>Rhododendron</taxon>
    </lineage>
</organism>
<gene>
    <name evidence="1" type="ORF">RHMOL_Rhmol04G0290700</name>
</gene>
<keyword evidence="2" id="KW-1185">Reference proteome</keyword>
<dbReference type="Proteomes" id="UP001062846">
    <property type="component" value="Chromosome 4"/>
</dbReference>
<name>A0ACC0P5D5_RHOML</name>
<evidence type="ECO:0000313" key="1">
    <source>
        <dbReference type="EMBL" id="KAI8560883.1"/>
    </source>
</evidence>
<reference evidence="1" key="1">
    <citation type="submission" date="2022-02" db="EMBL/GenBank/DDBJ databases">
        <title>Plant Genome Project.</title>
        <authorList>
            <person name="Zhang R.-G."/>
        </authorList>
    </citation>
    <scope>NUCLEOTIDE SEQUENCE</scope>
    <source>
        <strain evidence="1">AT1</strain>
    </source>
</reference>